<dbReference type="InterPro" id="IPR011021">
    <property type="entry name" value="Arrestin-like_N"/>
</dbReference>
<dbReference type="InterPro" id="IPR014756">
    <property type="entry name" value="Ig_E-set"/>
</dbReference>
<keyword evidence="6" id="KW-1185">Reference proteome</keyword>
<evidence type="ECO:0000256" key="1">
    <source>
        <dbReference type="ARBA" id="ARBA00005298"/>
    </source>
</evidence>
<evidence type="ECO:0000313" key="6">
    <source>
        <dbReference type="Proteomes" id="UP001152888"/>
    </source>
</evidence>
<evidence type="ECO:0000313" key="5">
    <source>
        <dbReference type="EMBL" id="CAH1953852.1"/>
    </source>
</evidence>
<evidence type="ECO:0000259" key="4">
    <source>
        <dbReference type="SMART" id="SM01017"/>
    </source>
</evidence>
<dbReference type="GO" id="GO:0005737">
    <property type="term" value="C:cytoplasm"/>
    <property type="evidence" value="ECO:0007669"/>
    <property type="project" value="TreeGrafter"/>
</dbReference>
<evidence type="ECO:0000256" key="2">
    <source>
        <dbReference type="ARBA" id="ARBA00022606"/>
    </source>
</evidence>
<dbReference type="Pfam" id="PF00339">
    <property type="entry name" value="Arrestin_N"/>
    <property type="match status" value="1"/>
</dbReference>
<dbReference type="SMART" id="SM01017">
    <property type="entry name" value="Arrestin_C"/>
    <property type="match status" value="1"/>
</dbReference>
<proteinExistence type="inferred from homology"/>
<reference evidence="5" key="1">
    <citation type="submission" date="2022-03" db="EMBL/GenBank/DDBJ databases">
        <authorList>
            <person name="Sayadi A."/>
        </authorList>
    </citation>
    <scope>NUCLEOTIDE SEQUENCE</scope>
</reference>
<gene>
    <name evidence="5" type="ORF">ACAOBT_LOCUS252</name>
</gene>
<dbReference type="Pfam" id="PF02752">
    <property type="entry name" value="Arrestin_C"/>
    <property type="match status" value="1"/>
</dbReference>
<sequence length="404" mass="45060">MLMNFLMDQLHFRYKRMSQCKVWLDNYTGQYYPGNLIQGKVILNFNSETKLRGIKVRIVCHEHTEWMGEESYYDSTRNKHETRMTQFRGDNDAFATELILHGGHSGTTSLPAGQHMYPFSIVLPTNLPGTYSCDEGNITYKLISIVDRPMAFDYQDELIFVVVAPIDLNLIGRSDLLEPTSYSNDKTICCWCCAQGPISLDVELPRKTLTPGETVNITARVSNMSNTNLEGVRFKLTQNITCKVDEPNRDDKTIYNTLVEQNDVGLGAHGEHTYTFPVMLPMNIILPNFCMCRLFRVEYTYKVTAKLPGVHSNLEVQMNPEIGNVQIGQAPTSATSGYTMGFQVPTSPSAPNQGLPYPPVGGVPVFPPSAPPAHLKEQDQGYGGGEGTNSEPPPPSYDSLNLKN</sequence>
<dbReference type="EMBL" id="CAKOFQ010006652">
    <property type="protein sequence ID" value="CAH1953852.1"/>
    <property type="molecule type" value="Genomic_DNA"/>
</dbReference>
<organism evidence="5 6">
    <name type="scientific">Acanthoscelides obtectus</name>
    <name type="common">Bean weevil</name>
    <name type="synonym">Bruchus obtectus</name>
    <dbReference type="NCBI Taxonomy" id="200917"/>
    <lineage>
        <taxon>Eukaryota</taxon>
        <taxon>Metazoa</taxon>
        <taxon>Ecdysozoa</taxon>
        <taxon>Arthropoda</taxon>
        <taxon>Hexapoda</taxon>
        <taxon>Insecta</taxon>
        <taxon>Pterygota</taxon>
        <taxon>Neoptera</taxon>
        <taxon>Endopterygota</taxon>
        <taxon>Coleoptera</taxon>
        <taxon>Polyphaga</taxon>
        <taxon>Cucujiformia</taxon>
        <taxon>Chrysomeloidea</taxon>
        <taxon>Chrysomelidae</taxon>
        <taxon>Bruchinae</taxon>
        <taxon>Bruchini</taxon>
        <taxon>Acanthoscelides</taxon>
    </lineage>
</organism>
<dbReference type="PANTHER" id="PTHR11188:SF176">
    <property type="entry name" value="ARRESTIN DOMAIN-CONTAINING PROTEIN 1"/>
    <property type="match status" value="1"/>
</dbReference>
<feature type="compositionally biased region" description="Pro residues" evidence="3">
    <location>
        <begin position="356"/>
        <end position="371"/>
    </location>
</feature>
<protein>
    <recommendedName>
        <fullName evidence="4">Arrestin C-terminal-like domain-containing protein</fullName>
    </recommendedName>
</protein>
<comment type="similarity">
    <text evidence="1">Belongs to the arrestin family.</text>
</comment>
<accession>A0A9P0NS10</accession>
<dbReference type="InterPro" id="IPR011022">
    <property type="entry name" value="Arrestin_C-like"/>
</dbReference>
<feature type="region of interest" description="Disordered" evidence="3">
    <location>
        <begin position="343"/>
        <end position="404"/>
    </location>
</feature>
<dbReference type="GO" id="GO:0015031">
    <property type="term" value="P:protein transport"/>
    <property type="evidence" value="ECO:0007669"/>
    <property type="project" value="TreeGrafter"/>
</dbReference>
<dbReference type="OrthoDB" id="7785529at2759"/>
<name>A0A9P0NS10_ACAOB</name>
<dbReference type="InterPro" id="IPR014752">
    <property type="entry name" value="Arrestin-like_C"/>
</dbReference>
<feature type="domain" description="Arrestin C-terminal-like" evidence="4">
    <location>
        <begin position="194"/>
        <end position="327"/>
    </location>
</feature>
<dbReference type="Gene3D" id="2.60.40.640">
    <property type="match status" value="2"/>
</dbReference>
<evidence type="ECO:0000256" key="3">
    <source>
        <dbReference type="SAM" id="MobiDB-lite"/>
    </source>
</evidence>
<dbReference type="SUPFAM" id="SSF81296">
    <property type="entry name" value="E set domains"/>
    <property type="match status" value="2"/>
</dbReference>
<dbReference type="InterPro" id="IPR050357">
    <property type="entry name" value="Arrestin_domain-protein"/>
</dbReference>
<dbReference type="Proteomes" id="UP001152888">
    <property type="component" value="Unassembled WGS sequence"/>
</dbReference>
<dbReference type="AlphaFoldDB" id="A0A9P0NS10"/>
<feature type="compositionally biased region" description="Polar residues" evidence="3">
    <location>
        <begin position="343"/>
        <end position="352"/>
    </location>
</feature>
<dbReference type="PANTHER" id="PTHR11188">
    <property type="entry name" value="ARRESTIN DOMAIN CONTAINING PROTEIN"/>
    <property type="match status" value="1"/>
</dbReference>
<comment type="caution">
    <text evidence="5">The sequence shown here is derived from an EMBL/GenBank/DDBJ whole genome shotgun (WGS) entry which is preliminary data.</text>
</comment>
<keyword evidence="2" id="KW-0716">Sensory transduction</keyword>